<dbReference type="Pfam" id="PF01380">
    <property type="entry name" value="SIS"/>
    <property type="match status" value="1"/>
</dbReference>
<feature type="domain" description="SIS" evidence="2">
    <location>
        <begin position="27"/>
        <end position="170"/>
    </location>
</feature>
<dbReference type="GO" id="GO:0016853">
    <property type="term" value="F:isomerase activity"/>
    <property type="evidence" value="ECO:0007669"/>
    <property type="project" value="InterPro"/>
</dbReference>
<dbReference type="PANTHER" id="PTHR43443">
    <property type="entry name" value="3-HEXULOSE-6-PHOSPHATE ISOMERASE"/>
    <property type="match status" value="1"/>
</dbReference>
<dbReference type="AlphaFoldDB" id="A0A9J6PYN3"/>
<dbReference type="InterPro" id="IPR001347">
    <property type="entry name" value="SIS_dom"/>
</dbReference>
<dbReference type="Gene3D" id="3.40.50.10490">
    <property type="entry name" value="Glucose-6-phosphate isomerase like protein, domain 1"/>
    <property type="match status" value="1"/>
</dbReference>
<evidence type="ECO:0000313" key="3">
    <source>
        <dbReference type="EMBL" id="MCU5779111.1"/>
    </source>
</evidence>
<name>A0A9J6PYN3_9GAMM</name>
<organism evidence="3 4">
    <name type="scientific">Winslowiella arboricola</name>
    <dbReference type="NCBI Taxonomy" id="2978220"/>
    <lineage>
        <taxon>Bacteria</taxon>
        <taxon>Pseudomonadati</taxon>
        <taxon>Pseudomonadota</taxon>
        <taxon>Gammaproteobacteria</taxon>
        <taxon>Enterobacterales</taxon>
        <taxon>Erwiniaceae</taxon>
        <taxon>Winslowiella</taxon>
    </lineage>
</organism>
<dbReference type="CDD" id="cd05005">
    <property type="entry name" value="SIS_PHI"/>
    <property type="match status" value="1"/>
</dbReference>
<evidence type="ECO:0000259" key="2">
    <source>
        <dbReference type="PROSITE" id="PS51464"/>
    </source>
</evidence>
<sequence>MKIVYQQALRELAVVLDNLNENTVQQGLDLIQQARRISLYGVGREGLQIKGFAMRLYHLGLRASVVGEMTTPPLGPGDLLIVSAGPGWFSTVDALLITARQAGAATLCITAQPAGVSALKADRIITLPAQTMADAEGATSSVLPLGSLYEGALFLLCENIIVQLQQALAISPALMSANHTNLE</sequence>
<dbReference type="GO" id="GO:1901135">
    <property type="term" value="P:carbohydrate derivative metabolic process"/>
    <property type="evidence" value="ECO:0007669"/>
    <property type="project" value="InterPro"/>
</dbReference>
<protein>
    <submittedName>
        <fullName evidence="3">SIS domain-containing protein</fullName>
    </submittedName>
</protein>
<gene>
    <name evidence="3" type="ORF">N5923_16635</name>
</gene>
<dbReference type="PANTHER" id="PTHR43443:SF1">
    <property type="entry name" value="3-HEXULOSE-6-PHOSPHATE ISOMERASE"/>
    <property type="match status" value="1"/>
</dbReference>
<comment type="similarity">
    <text evidence="1">Belongs to the SIS family. PHI subfamily.</text>
</comment>
<reference evidence="3" key="1">
    <citation type="submission" date="2022-09" db="EMBL/GenBank/DDBJ databases">
        <title>Winslowiella arboricola sp. nov., isolated from bleeding cankers on broadleaf hosts.</title>
        <authorList>
            <person name="Brady C."/>
            <person name="Kaur S."/>
            <person name="Crampton B."/>
            <person name="Maddock D."/>
            <person name="Arnold D."/>
            <person name="Denman S."/>
        </authorList>
    </citation>
    <scope>NUCLEOTIDE SEQUENCE</scope>
    <source>
        <strain evidence="3">BAC 15a-03b</strain>
    </source>
</reference>
<proteinExistence type="inferred from homology"/>
<dbReference type="PROSITE" id="PS51464">
    <property type="entry name" value="SIS"/>
    <property type="match status" value="1"/>
</dbReference>
<dbReference type="GO" id="GO:0097367">
    <property type="term" value="F:carbohydrate derivative binding"/>
    <property type="evidence" value="ECO:0007669"/>
    <property type="project" value="InterPro"/>
</dbReference>
<dbReference type="EMBL" id="JAODIM010000042">
    <property type="protein sequence ID" value="MCU5779111.1"/>
    <property type="molecule type" value="Genomic_DNA"/>
</dbReference>
<dbReference type="InterPro" id="IPR046348">
    <property type="entry name" value="SIS_dom_sf"/>
</dbReference>
<evidence type="ECO:0000313" key="4">
    <source>
        <dbReference type="Proteomes" id="UP001064262"/>
    </source>
</evidence>
<dbReference type="SUPFAM" id="SSF53697">
    <property type="entry name" value="SIS domain"/>
    <property type="match status" value="1"/>
</dbReference>
<accession>A0A9J6PYN3</accession>
<comment type="caution">
    <text evidence="3">The sequence shown here is derived from an EMBL/GenBank/DDBJ whole genome shotgun (WGS) entry which is preliminary data.</text>
</comment>
<evidence type="ECO:0000256" key="1">
    <source>
        <dbReference type="ARBA" id="ARBA00009235"/>
    </source>
</evidence>
<dbReference type="InterPro" id="IPR017552">
    <property type="entry name" value="PHI/rmpB"/>
</dbReference>
<dbReference type="RefSeq" id="WP_267142586.1">
    <property type="nucleotide sequence ID" value="NZ_JAODIL010000071.1"/>
</dbReference>
<keyword evidence="4" id="KW-1185">Reference proteome</keyword>
<dbReference type="Proteomes" id="UP001064262">
    <property type="component" value="Unassembled WGS sequence"/>
</dbReference>